<dbReference type="AlphaFoldDB" id="A0A414E815"/>
<dbReference type="InterPro" id="IPR038148">
    <property type="entry name" value="Tn1545/Tn916_Xis"/>
</dbReference>
<sequence length="68" mass="7963">MITKNEVPLWKKYALTLSEAAQYFGIGERKLQQIADDNRDTGIVIYNGVKLLFKRERFSEWLNEVNSI</sequence>
<name>A0A414E815_9FIRM</name>
<gene>
    <name evidence="1" type="ORF">DW740_10590</name>
</gene>
<dbReference type="Proteomes" id="UP000283745">
    <property type="component" value="Unassembled WGS sequence"/>
</dbReference>
<organism evidence="1 2">
    <name type="scientific">Blautia obeum</name>
    <dbReference type="NCBI Taxonomy" id="40520"/>
    <lineage>
        <taxon>Bacteria</taxon>
        <taxon>Bacillati</taxon>
        <taxon>Bacillota</taxon>
        <taxon>Clostridia</taxon>
        <taxon>Lachnospirales</taxon>
        <taxon>Lachnospiraceae</taxon>
        <taxon>Blautia</taxon>
    </lineage>
</organism>
<proteinExistence type="predicted"/>
<dbReference type="RefSeq" id="WP_015541219.1">
    <property type="nucleotide sequence ID" value="NZ_CABJFK010000008.1"/>
</dbReference>
<dbReference type="EMBL" id="QSKF01000008">
    <property type="protein sequence ID" value="RHE39197.1"/>
    <property type="molecule type" value="Genomic_DNA"/>
</dbReference>
<evidence type="ECO:0000313" key="1">
    <source>
        <dbReference type="EMBL" id="RHE39197.1"/>
    </source>
</evidence>
<dbReference type="Pfam" id="PF09035">
    <property type="entry name" value="Tn916-Xis"/>
    <property type="match status" value="1"/>
</dbReference>
<comment type="caution">
    <text evidence="1">The sequence shown here is derived from an EMBL/GenBank/DDBJ whole genome shotgun (WGS) entry which is preliminary data.</text>
</comment>
<dbReference type="InterPro" id="IPR015122">
    <property type="entry name" value="Tn916-Xis"/>
</dbReference>
<reference evidence="1 2" key="1">
    <citation type="submission" date="2018-08" db="EMBL/GenBank/DDBJ databases">
        <title>A genome reference for cultivated species of the human gut microbiota.</title>
        <authorList>
            <person name="Zou Y."/>
            <person name="Xue W."/>
            <person name="Luo G."/>
        </authorList>
    </citation>
    <scope>NUCLEOTIDE SEQUENCE [LARGE SCALE GENOMIC DNA]</scope>
    <source>
        <strain evidence="1 2">AM28-23</strain>
    </source>
</reference>
<evidence type="ECO:0000313" key="2">
    <source>
        <dbReference type="Proteomes" id="UP000283745"/>
    </source>
</evidence>
<accession>A0A414E815</accession>
<protein>
    <submittedName>
        <fullName evidence="1">Transposase</fullName>
    </submittedName>
</protein>
<dbReference type="Gene3D" id="3.90.105.50">
    <property type="match status" value="1"/>
</dbReference>